<name>A0ABQ6M0V9_9GAMM</name>
<gene>
    <name evidence="2" type="ORF">MNKW57_22670</name>
</gene>
<dbReference type="Proteomes" id="UP001224392">
    <property type="component" value="Unassembled WGS sequence"/>
</dbReference>
<protein>
    <recommendedName>
        <fullName evidence="4">MFS transporter</fullName>
    </recommendedName>
</protein>
<evidence type="ECO:0000313" key="3">
    <source>
        <dbReference type="Proteomes" id="UP001224392"/>
    </source>
</evidence>
<reference evidence="2 3" key="1">
    <citation type="submission" date="2023-04" db="EMBL/GenBank/DDBJ databases">
        <title>Marinobulbifer ophiurae gen. nov., sp. Nov., isolate from tissue of brittle star Ophioplocus japonicus.</title>
        <authorList>
            <person name="Kawano K."/>
            <person name="Sawayama S."/>
            <person name="Nakagawa S."/>
        </authorList>
    </citation>
    <scope>NUCLEOTIDE SEQUENCE [LARGE SCALE GENOMIC DNA]</scope>
    <source>
        <strain evidence="2 3">NKW57</strain>
    </source>
</reference>
<dbReference type="EMBL" id="BSYJ01000004">
    <property type="protein sequence ID" value="GMG87946.1"/>
    <property type="molecule type" value="Genomic_DNA"/>
</dbReference>
<keyword evidence="1" id="KW-0472">Membrane</keyword>
<comment type="caution">
    <text evidence="2">The sequence shown here is derived from an EMBL/GenBank/DDBJ whole genome shotgun (WGS) entry which is preliminary data.</text>
</comment>
<feature type="transmembrane region" description="Helical" evidence="1">
    <location>
        <begin position="135"/>
        <end position="156"/>
    </location>
</feature>
<keyword evidence="1" id="KW-0812">Transmembrane</keyword>
<dbReference type="PANTHER" id="PTHR23521">
    <property type="entry name" value="TRANSPORTER MFS SUPERFAMILY"/>
    <property type="match status" value="1"/>
</dbReference>
<feature type="transmembrane region" description="Helical" evidence="1">
    <location>
        <begin position="111"/>
        <end position="129"/>
    </location>
</feature>
<dbReference type="Gene3D" id="1.20.1250.20">
    <property type="entry name" value="MFS general substrate transporter like domains"/>
    <property type="match status" value="1"/>
</dbReference>
<keyword evidence="3" id="KW-1185">Reference proteome</keyword>
<evidence type="ECO:0000313" key="2">
    <source>
        <dbReference type="EMBL" id="GMG87946.1"/>
    </source>
</evidence>
<dbReference type="PANTHER" id="PTHR23521:SF2">
    <property type="entry name" value="TRANSPORTER MFS SUPERFAMILY"/>
    <property type="match status" value="1"/>
</dbReference>
<evidence type="ECO:0008006" key="4">
    <source>
        <dbReference type="Google" id="ProtNLM"/>
    </source>
</evidence>
<evidence type="ECO:0000256" key="1">
    <source>
        <dbReference type="SAM" id="Phobius"/>
    </source>
</evidence>
<feature type="transmembrane region" description="Helical" evidence="1">
    <location>
        <begin position="78"/>
        <end position="99"/>
    </location>
</feature>
<sequence length="176" mass="17714">MVSICFAMLPVALTGLGLPKAQLGLHMALLVFAGLLLQPAAAVVARTCGQANPLAIVLVALVAECGLLLLGVVAATAILHMLVLGSLVATLYPLSLGLWSRHGGQPGGKIMAAYAVGGFCGPLLCALAMDLQGPTGLFSAAMLCCLATLIAIAILVKTRKTRVAPAIAPHQASTGP</sequence>
<dbReference type="SUPFAM" id="SSF103473">
    <property type="entry name" value="MFS general substrate transporter"/>
    <property type="match status" value="1"/>
</dbReference>
<keyword evidence="1" id="KW-1133">Transmembrane helix</keyword>
<accession>A0ABQ6M0V9</accession>
<organism evidence="2 3">
    <name type="scientific">Biformimicrobium ophioploci</name>
    <dbReference type="NCBI Taxonomy" id="3036711"/>
    <lineage>
        <taxon>Bacteria</taxon>
        <taxon>Pseudomonadati</taxon>
        <taxon>Pseudomonadota</taxon>
        <taxon>Gammaproteobacteria</taxon>
        <taxon>Cellvibrionales</taxon>
        <taxon>Microbulbiferaceae</taxon>
        <taxon>Biformimicrobium</taxon>
    </lineage>
</organism>
<proteinExistence type="predicted"/>
<feature type="transmembrane region" description="Helical" evidence="1">
    <location>
        <begin position="52"/>
        <end position="72"/>
    </location>
</feature>
<feature type="transmembrane region" description="Helical" evidence="1">
    <location>
        <begin position="27"/>
        <end position="45"/>
    </location>
</feature>
<dbReference type="RefSeq" id="WP_285764558.1">
    <property type="nucleotide sequence ID" value="NZ_BSYJ01000004.1"/>
</dbReference>
<dbReference type="InterPro" id="IPR036259">
    <property type="entry name" value="MFS_trans_sf"/>
</dbReference>